<gene>
    <name evidence="1" type="ORF">MC7420_4152</name>
</gene>
<dbReference type="eggNOG" id="ENOG5032S1Q">
    <property type="taxonomic scope" value="Bacteria"/>
</dbReference>
<protein>
    <submittedName>
        <fullName evidence="1">Uncharacterized protein</fullName>
    </submittedName>
</protein>
<name>B4VV86_9CYAN</name>
<dbReference type="EMBL" id="DS989854">
    <property type="protein sequence ID" value="EDX74167.1"/>
    <property type="molecule type" value="Genomic_DNA"/>
</dbReference>
<keyword evidence="2" id="KW-1185">Reference proteome</keyword>
<evidence type="ECO:0000313" key="1">
    <source>
        <dbReference type="EMBL" id="EDX74167.1"/>
    </source>
</evidence>
<evidence type="ECO:0000313" key="2">
    <source>
        <dbReference type="Proteomes" id="UP000003835"/>
    </source>
</evidence>
<sequence length="177" mass="20032">MIKSISYQEGYQQALHDFGISDLLGKLSTLLEKINDTQWQQIQEDEPDSIAALLIGQLTSSLQDSVISAYLNAIRQGDSRGISDLPLVDRTFRIASPNLTNFSIPQFEYGESLRWKPLEGLAETDFGVVIGRFIKPAPHQGFQWNWKYLILLDKDSISSAIVTADMAWEEDLERRLV</sequence>
<reference evidence="1 2" key="1">
    <citation type="submission" date="2008-07" db="EMBL/GenBank/DDBJ databases">
        <authorList>
            <person name="Tandeau de Marsac N."/>
            <person name="Ferriera S."/>
            <person name="Johnson J."/>
            <person name="Kravitz S."/>
            <person name="Beeson K."/>
            <person name="Sutton G."/>
            <person name="Rogers Y.-H."/>
            <person name="Friedman R."/>
            <person name="Frazier M."/>
            <person name="Venter J.C."/>
        </authorList>
    </citation>
    <scope>NUCLEOTIDE SEQUENCE [LARGE SCALE GENOMIC DNA]</scope>
    <source>
        <strain evidence="1 2">PCC 7420</strain>
    </source>
</reference>
<proteinExistence type="predicted"/>
<accession>B4VV86</accession>
<dbReference type="OrthoDB" id="483634at2"/>
<organism evidence="1 2">
    <name type="scientific">Coleofasciculus chthonoplastes PCC 7420</name>
    <dbReference type="NCBI Taxonomy" id="118168"/>
    <lineage>
        <taxon>Bacteria</taxon>
        <taxon>Bacillati</taxon>
        <taxon>Cyanobacteriota</taxon>
        <taxon>Cyanophyceae</taxon>
        <taxon>Coleofasciculales</taxon>
        <taxon>Coleofasciculaceae</taxon>
        <taxon>Coleofasciculus</taxon>
    </lineage>
</organism>
<dbReference type="RefSeq" id="WP_006102472.1">
    <property type="nucleotide sequence ID" value="NZ_DS989854.1"/>
</dbReference>
<dbReference type="AlphaFoldDB" id="B4VV86"/>
<dbReference type="HOGENOM" id="CLU_1554603_0_0_3"/>
<dbReference type="STRING" id="118168.MC7420_4152"/>
<dbReference type="Proteomes" id="UP000003835">
    <property type="component" value="Unassembled WGS sequence"/>
</dbReference>